<feature type="binding site" evidence="11">
    <location>
        <begin position="77"/>
        <end position="78"/>
    </location>
    <ligand>
        <name>FAD</name>
        <dbReference type="ChEBI" id="CHEBI:57692"/>
    </ligand>
</feature>
<keyword evidence="14" id="KW-1185">Reference proteome</keyword>
<dbReference type="NCBIfam" id="NF000799">
    <property type="entry name" value="PRK00054.1-4"/>
    <property type="match status" value="1"/>
</dbReference>
<dbReference type="InterPro" id="IPR037117">
    <property type="entry name" value="Dihydroorotate_DH_ele_sf"/>
</dbReference>
<dbReference type="SUPFAM" id="SSF52343">
    <property type="entry name" value="Ferredoxin reductase-like, C-terminal NADP-linked domain"/>
    <property type="match status" value="1"/>
</dbReference>
<dbReference type="Proteomes" id="UP001235343">
    <property type="component" value="Unassembled WGS sequence"/>
</dbReference>
<feature type="binding site" evidence="11">
    <location>
        <position position="220"/>
    </location>
    <ligand>
        <name>[2Fe-2S] cluster</name>
        <dbReference type="ChEBI" id="CHEBI:190135"/>
    </ligand>
</feature>
<keyword evidence="9 11" id="KW-0408">Iron</keyword>
<dbReference type="Gene3D" id="3.40.50.80">
    <property type="entry name" value="Nucleotide-binding domain of ferredoxin-NADP reductase (FNR) module"/>
    <property type="match status" value="1"/>
</dbReference>
<sequence length="256" mass="27982">MINKELLTIVETIQIAKETIKMRLQGSEKIKHAKPGQFVHIKVGNEGSHMLRRPISIADVNQDQQIVTIIFKVIGSGTDHLSKCHVGDVIDGLIPCGTSYPIEQITMDKALLIGGGIGVPPLYYLAKQIKEQGVEVTSILGFQSSEHVFYQSEFAELGKCHIVTNDGTHGFQGFVTDVIDQLDPTFDYYFSCGPTPMLKAVSSKLQDRNGYISIEQRMGCGIGACYACVVPTNDGSNGFKKICKDGPVFEANEVVL</sequence>
<dbReference type="Gene3D" id="2.40.30.10">
    <property type="entry name" value="Translation factors"/>
    <property type="match status" value="1"/>
</dbReference>
<keyword evidence="4 11" id="KW-0001">2Fe-2S</keyword>
<evidence type="ECO:0000256" key="11">
    <source>
        <dbReference type="HAMAP-Rule" id="MF_01211"/>
    </source>
</evidence>
<comment type="pathway">
    <text evidence="11">Pyrimidine metabolism; UMP biosynthesis via de novo pathway; orotate from (S)-dihydroorotate (NAD(+) route): step 1/1.</text>
</comment>
<keyword evidence="5 11" id="KW-0479">Metal-binding</keyword>
<accession>A0ABT7L2B8</accession>
<comment type="subunit">
    <text evidence="11">Heterotetramer of 2 PyrK and 2 PyrD type B subunits.</text>
</comment>
<name>A0ABT7L2B8_9BACI</name>
<comment type="cofactor">
    <cofactor evidence="11">
        <name>FAD</name>
        <dbReference type="ChEBI" id="CHEBI:57692"/>
    </cofactor>
    <text evidence="11">Binds 1 FAD per subunit.</text>
</comment>
<proteinExistence type="inferred from homology"/>
<evidence type="ECO:0000256" key="9">
    <source>
        <dbReference type="ARBA" id="ARBA00023004"/>
    </source>
</evidence>
<dbReference type="InterPro" id="IPR050353">
    <property type="entry name" value="PyrK_electron_transfer"/>
</dbReference>
<feature type="binding site" evidence="11">
    <location>
        <position position="243"/>
    </location>
    <ligand>
        <name>[2Fe-2S] cluster</name>
        <dbReference type="ChEBI" id="CHEBI:190135"/>
    </ligand>
</feature>
<comment type="function">
    <text evidence="11">Responsible for channeling the electrons from the oxidation of dihydroorotate from the FMN redox center in the PyrD type B subunit to the ultimate electron acceptor NAD(+).</text>
</comment>
<keyword evidence="2 11" id="KW-0813">Transport</keyword>
<protein>
    <recommendedName>
        <fullName evidence="11">Dihydroorotate dehydrogenase B (NAD(+)), electron transfer subunit</fullName>
    </recommendedName>
    <alternativeName>
        <fullName evidence="11">Dihydroorotate oxidase B, electron transfer subunit</fullName>
    </alternativeName>
</protein>
<dbReference type="PRINTS" id="PR00409">
    <property type="entry name" value="PHDIOXRDTASE"/>
</dbReference>
<feature type="binding site" evidence="11">
    <location>
        <position position="228"/>
    </location>
    <ligand>
        <name>[2Fe-2S] cluster</name>
        <dbReference type="ChEBI" id="CHEBI:190135"/>
    </ligand>
</feature>
<comment type="caution">
    <text evidence="13">The sequence shown here is derived from an EMBL/GenBank/DDBJ whole genome shotgun (WGS) entry which is preliminary data.</text>
</comment>
<dbReference type="InterPro" id="IPR039261">
    <property type="entry name" value="FNR_nucleotide-bd"/>
</dbReference>
<reference evidence="13 14" key="1">
    <citation type="submission" date="2023-06" db="EMBL/GenBank/DDBJ databases">
        <title>Aquibacillus rhizosphaerae LR5S19.</title>
        <authorList>
            <person name="Sun J.-Q."/>
        </authorList>
    </citation>
    <scope>NUCLEOTIDE SEQUENCE [LARGE SCALE GENOMIC DNA]</scope>
    <source>
        <strain evidence="13 14">LR5S19</strain>
    </source>
</reference>
<dbReference type="InterPro" id="IPR019480">
    <property type="entry name" value="Dihydroorotate_DH_Fe-S-bd"/>
</dbReference>
<dbReference type="PANTHER" id="PTHR43513:SF3">
    <property type="entry name" value="DIHYDROOROTATE DEHYDROGENASE B (NAD(+)), ELECTRON TRANSFER SUBUNIT-RELATED"/>
    <property type="match status" value="1"/>
</dbReference>
<evidence type="ECO:0000256" key="8">
    <source>
        <dbReference type="ARBA" id="ARBA00022982"/>
    </source>
</evidence>
<evidence type="ECO:0000256" key="7">
    <source>
        <dbReference type="ARBA" id="ARBA00022975"/>
    </source>
</evidence>
<comment type="similarity">
    <text evidence="1 11">Belongs to the PyrK family.</text>
</comment>
<feature type="domain" description="FAD-binding FR-type" evidence="12">
    <location>
        <begin position="2"/>
        <end position="102"/>
    </location>
</feature>
<evidence type="ECO:0000256" key="5">
    <source>
        <dbReference type="ARBA" id="ARBA00022723"/>
    </source>
</evidence>
<keyword evidence="6 11" id="KW-0274">FAD</keyword>
<dbReference type="InterPro" id="IPR012165">
    <property type="entry name" value="Cyt_c3_hydrogenase_gsu"/>
</dbReference>
<dbReference type="RefSeq" id="WP_285930999.1">
    <property type="nucleotide sequence ID" value="NZ_JASTZU010000021.1"/>
</dbReference>
<keyword evidence="7 11" id="KW-0665">Pyrimidine biosynthesis</keyword>
<dbReference type="HAMAP" id="MF_01211">
    <property type="entry name" value="DHODB_Fe_S_bind"/>
    <property type="match status" value="1"/>
</dbReference>
<organism evidence="13 14">
    <name type="scientific">Aquibacillus rhizosphaerae</name>
    <dbReference type="NCBI Taxonomy" id="3051431"/>
    <lineage>
        <taxon>Bacteria</taxon>
        <taxon>Bacillati</taxon>
        <taxon>Bacillota</taxon>
        <taxon>Bacilli</taxon>
        <taxon>Bacillales</taxon>
        <taxon>Bacillaceae</taxon>
        <taxon>Aquibacillus</taxon>
    </lineage>
</organism>
<dbReference type="PROSITE" id="PS51384">
    <property type="entry name" value="FAD_FR"/>
    <property type="match status" value="1"/>
</dbReference>
<keyword evidence="3 11" id="KW-0285">Flavoprotein</keyword>
<comment type="cofactor">
    <cofactor evidence="11">
        <name>[2Fe-2S] cluster</name>
        <dbReference type="ChEBI" id="CHEBI:190135"/>
    </cofactor>
    <text evidence="11">Binds 1 [2Fe-2S] cluster per subunit.</text>
</comment>
<dbReference type="SUPFAM" id="SSF63380">
    <property type="entry name" value="Riboflavin synthase domain-like"/>
    <property type="match status" value="1"/>
</dbReference>
<dbReference type="Pfam" id="PF10418">
    <property type="entry name" value="DHODB_Fe-S_bind"/>
    <property type="match status" value="1"/>
</dbReference>
<gene>
    <name evidence="11" type="primary">pyrK</name>
    <name evidence="13" type="ORF">QQS35_05960</name>
</gene>
<evidence type="ECO:0000256" key="10">
    <source>
        <dbReference type="ARBA" id="ARBA00023014"/>
    </source>
</evidence>
<feature type="binding site" evidence="11">
    <location>
        <begin position="53"/>
        <end position="56"/>
    </location>
    <ligand>
        <name>FAD</name>
        <dbReference type="ChEBI" id="CHEBI:57692"/>
    </ligand>
</feature>
<dbReference type="InterPro" id="IPR023455">
    <property type="entry name" value="Dihydroorotate_DHASE_ETsu"/>
</dbReference>
<evidence type="ECO:0000256" key="4">
    <source>
        <dbReference type="ARBA" id="ARBA00022714"/>
    </source>
</evidence>
<evidence type="ECO:0000259" key="12">
    <source>
        <dbReference type="PROSITE" id="PS51384"/>
    </source>
</evidence>
<comment type="caution">
    <text evidence="11">Lacks conserved residue(s) required for the propagation of feature annotation.</text>
</comment>
<dbReference type="CDD" id="cd06218">
    <property type="entry name" value="DHOD_e_trans"/>
    <property type="match status" value="1"/>
</dbReference>
<dbReference type="InterPro" id="IPR017927">
    <property type="entry name" value="FAD-bd_FR_type"/>
</dbReference>
<dbReference type="InterPro" id="IPR001433">
    <property type="entry name" value="OxRdtase_FAD/NAD-bd"/>
</dbReference>
<dbReference type="Pfam" id="PF00175">
    <property type="entry name" value="NAD_binding_1"/>
    <property type="match status" value="1"/>
</dbReference>
<evidence type="ECO:0000313" key="14">
    <source>
        <dbReference type="Proteomes" id="UP001235343"/>
    </source>
</evidence>
<evidence type="ECO:0000313" key="13">
    <source>
        <dbReference type="EMBL" id="MDL4839999.1"/>
    </source>
</evidence>
<dbReference type="EMBL" id="JASTZU010000021">
    <property type="protein sequence ID" value="MDL4839999.1"/>
    <property type="molecule type" value="Genomic_DNA"/>
</dbReference>
<dbReference type="InterPro" id="IPR017938">
    <property type="entry name" value="Riboflavin_synthase-like_b-brl"/>
</dbReference>
<feature type="binding site" evidence="11">
    <location>
        <position position="225"/>
    </location>
    <ligand>
        <name>[2Fe-2S] cluster</name>
        <dbReference type="ChEBI" id="CHEBI:190135"/>
    </ligand>
</feature>
<evidence type="ECO:0000256" key="2">
    <source>
        <dbReference type="ARBA" id="ARBA00022448"/>
    </source>
</evidence>
<dbReference type="Gene3D" id="2.10.240.10">
    <property type="entry name" value="Dihydroorotate dehydrogenase, electron transfer subunit"/>
    <property type="match status" value="1"/>
</dbReference>
<keyword evidence="10 11" id="KW-0411">Iron-sulfur</keyword>
<evidence type="ECO:0000256" key="3">
    <source>
        <dbReference type="ARBA" id="ARBA00022630"/>
    </source>
</evidence>
<keyword evidence="8 11" id="KW-0249">Electron transport</keyword>
<dbReference type="PANTHER" id="PTHR43513">
    <property type="entry name" value="DIHYDROOROTATE DEHYDROGENASE B (NAD(+)), ELECTRON TRANSFER SUBUNIT"/>
    <property type="match status" value="1"/>
</dbReference>
<evidence type="ECO:0000256" key="1">
    <source>
        <dbReference type="ARBA" id="ARBA00006422"/>
    </source>
</evidence>
<dbReference type="PIRSF" id="PIRSF006816">
    <property type="entry name" value="Cyc3_hyd_g"/>
    <property type="match status" value="1"/>
</dbReference>
<evidence type="ECO:0000256" key="6">
    <source>
        <dbReference type="ARBA" id="ARBA00022827"/>
    </source>
</evidence>